<comment type="caution">
    <text evidence="2">The sequence shown here is derived from an EMBL/GenBank/DDBJ whole genome shotgun (WGS) entry which is preliminary data.</text>
</comment>
<dbReference type="Proteomes" id="UP001310692">
    <property type="component" value="Unassembled WGS sequence"/>
</dbReference>
<dbReference type="InterPro" id="IPR003718">
    <property type="entry name" value="OsmC/Ohr_fam"/>
</dbReference>
<name>A0ABU7M1N9_9PROT</name>
<evidence type="ECO:0000313" key="3">
    <source>
        <dbReference type="Proteomes" id="UP001310692"/>
    </source>
</evidence>
<dbReference type="Gene3D" id="3.40.50.1820">
    <property type="entry name" value="alpha/beta hydrolase"/>
    <property type="match status" value="1"/>
</dbReference>
<reference evidence="2 3" key="1">
    <citation type="submission" date="2024-01" db="EMBL/GenBank/DDBJ databases">
        <title>Hyphobacterium bacterium isolated from marine sediment.</title>
        <authorList>
            <person name="Zhao S."/>
        </authorList>
    </citation>
    <scope>NUCLEOTIDE SEQUENCE [LARGE SCALE GENOMIC DNA]</scope>
    <source>
        <strain evidence="2 3">Y60-23</strain>
    </source>
</reference>
<organism evidence="2 3">
    <name type="scientific">Hyphobacterium marinum</name>
    <dbReference type="NCBI Taxonomy" id="3116574"/>
    <lineage>
        <taxon>Bacteria</taxon>
        <taxon>Pseudomonadati</taxon>
        <taxon>Pseudomonadota</taxon>
        <taxon>Alphaproteobacteria</taxon>
        <taxon>Maricaulales</taxon>
        <taxon>Maricaulaceae</taxon>
        <taxon>Hyphobacterium</taxon>
    </lineage>
</organism>
<dbReference type="Pfam" id="PF12146">
    <property type="entry name" value="Hydrolase_4"/>
    <property type="match status" value="1"/>
</dbReference>
<keyword evidence="2" id="KW-0378">Hydrolase</keyword>
<keyword evidence="3" id="KW-1185">Reference proteome</keyword>
<dbReference type="SUPFAM" id="SSF82784">
    <property type="entry name" value="OsmC-like"/>
    <property type="match status" value="1"/>
</dbReference>
<evidence type="ECO:0000259" key="1">
    <source>
        <dbReference type="Pfam" id="PF12146"/>
    </source>
</evidence>
<feature type="domain" description="Serine aminopeptidase S33" evidence="1">
    <location>
        <begin position="47"/>
        <end position="133"/>
    </location>
</feature>
<dbReference type="SUPFAM" id="SSF53474">
    <property type="entry name" value="alpha/beta-Hydrolases"/>
    <property type="match status" value="1"/>
</dbReference>
<dbReference type="InterPro" id="IPR022742">
    <property type="entry name" value="Hydrolase_4"/>
</dbReference>
<dbReference type="PANTHER" id="PTHR39624:SF2">
    <property type="entry name" value="OSMC-LIKE PROTEIN"/>
    <property type="match status" value="1"/>
</dbReference>
<dbReference type="InterPro" id="IPR015946">
    <property type="entry name" value="KH_dom-like_a/b"/>
</dbReference>
<dbReference type="InterPro" id="IPR036102">
    <property type="entry name" value="OsmC/Ohrsf"/>
</dbReference>
<proteinExistence type="predicted"/>
<accession>A0ABU7M1N9</accession>
<dbReference type="Gene3D" id="3.30.300.20">
    <property type="match status" value="1"/>
</dbReference>
<dbReference type="Pfam" id="PF02566">
    <property type="entry name" value="OsmC"/>
    <property type="match status" value="1"/>
</dbReference>
<dbReference type="GO" id="GO:0016787">
    <property type="term" value="F:hydrolase activity"/>
    <property type="evidence" value="ECO:0007669"/>
    <property type="project" value="UniProtKB-KW"/>
</dbReference>
<evidence type="ECO:0000313" key="2">
    <source>
        <dbReference type="EMBL" id="MEE2567310.1"/>
    </source>
</evidence>
<gene>
    <name evidence="2" type="ORF">V0U35_11540</name>
</gene>
<sequence length="405" mass="43540">MKSEKVEFEGSQGHSLAARLDLPLGTPRAHAIFAHCFSCSKDVLAASRISRELAREGIAVLRFDFTGLGNSDGDFANTNFSSNVEDIVAAGQFLEGRGGAPTLLIGHSLGGAAVISAAGDLPTVTAVAVIGAPSDASHVTRHFAADLDTISRDGEATVELAGRPFRIRKHFLDDLEGHALEDRISRLGRALLVLHSPVDELVGIDNATRIFVAARHPKSFVGLDGADHMLTAEADARFAAGMISAWARRYGAPSPLPDPPAAVRDGVVVQETGQGPYQNWVVNQDHAVLTDEPESVGGGNSGMTPYGFIAAALAGCTSMTLRMYANRKKWPLDRVTVTVVHNKDHADDCEHCPDTSVKVDIFERTLRIEGDLDADQRQRLLEIADRCPVHRTLHEPVVVRTRLES</sequence>
<dbReference type="EMBL" id="JAZDRO010000005">
    <property type="protein sequence ID" value="MEE2567310.1"/>
    <property type="molecule type" value="Genomic_DNA"/>
</dbReference>
<dbReference type="InterPro" id="IPR029058">
    <property type="entry name" value="AB_hydrolase_fold"/>
</dbReference>
<dbReference type="PANTHER" id="PTHR39624">
    <property type="entry name" value="PROTEIN INVOLVED IN RIMO-MEDIATED BETA-METHYLTHIOLATION OF RIBOSOMAL PROTEIN S12 YCAO"/>
    <property type="match status" value="1"/>
</dbReference>
<protein>
    <submittedName>
        <fullName evidence="2">Bifunctional alpha/beta hydrolase/OsmC family protein</fullName>
    </submittedName>
</protein>
<dbReference type="RefSeq" id="WP_330196871.1">
    <property type="nucleotide sequence ID" value="NZ_JAZDRO010000005.1"/>
</dbReference>